<feature type="domain" description="HTH tetR-type" evidence="5">
    <location>
        <begin position="10"/>
        <end position="70"/>
    </location>
</feature>
<protein>
    <submittedName>
        <fullName evidence="6">DNA-binding transcriptional repressor AcrR</fullName>
    </submittedName>
</protein>
<evidence type="ECO:0000256" key="2">
    <source>
        <dbReference type="ARBA" id="ARBA00023125"/>
    </source>
</evidence>
<reference evidence="6 8" key="1">
    <citation type="journal article" date="2016" name="ISME J.">
        <title>Chasing the elusive Euryarchaeota class WSA2: genomes reveal a uniquely fastidious methyl-reducing methanogen.</title>
        <authorList>
            <person name="Nobu M.K."/>
            <person name="Narihiro T."/>
            <person name="Kuroda K."/>
            <person name="Mei R."/>
            <person name="Liu W.T."/>
        </authorList>
    </citation>
    <scope>NUCLEOTIDE SEQUENCE [LARGE SCALE GENOMIC DNA]</scope>
    <source>
        <strain evidence="6">ADurb1013_Bin02101</strain>
        <strain evidence="7">ADurb1213_Bin02801</strain>
    </source>
</reference>
<evidence type="ECO:0000259" key="5">
    <source>
        <dbReference type="PROSITE" id="PS50977"/>
    </source>
</evidence>
<dbReference type="AlphaFoldDB" id="A0A150JDE4"/>
<dbReference type="GO" id="GO:0003677">
    <property type="term" value="F:DNA binding"/>
    <property type="evidence" value="ECO:0007669"/>
    <property type="project" value="UniProtKB-UniRule"/>
</dbReference>
<keyword evidence="3" id="KW-0804">Transcription</keyword>
<dbReference type="SUPFAM" id="SSF46689">
    <property type="entry name" value="Homeodomain-like"/>
    <property type="match status" value="1"/>
</dbReference>
<dbReference type="Proteomes" id="UP000092420">
    <property type="component" value="Unassembled WGS sequence"/>
</dbReference>
<keyword evidence="2 4" id="KW-0238">DNA-binding</keyword>
<dbReference type="InterPro" id="IPR001647">
    <property type="entry name" value="HTH_TetR"/>
</dbReference>
<dbReference type="PANTHER" id="PTHR47506">
    <property type="entry name" value="TRANSCRIPTIONAL REGULATORY PROTEIN"/>
    <property type="match status" value="1"/>
</dbReference>
<comment type="caution">
    <text evidence="6">The sequence shown here is derived from an EMBL/GenBank/DDBJ whole genome shotgun (WGS) entry which is preliminary data.</text>
</comment>
<evidence type="ECO:0000313" key="6">
    <source>
        <dbReference type="EMBL" id="KYC54934.1"/>
    </source>
</evidence>
<keyword evidence="1" id="KW-0805">Transcription regulation</keyword>
<name>A0A150JDE4_9EURY</name>
<dbReference type="PRINTS" id="PR00455">
    <property type="entry name" value="HTHTETR"/>
</dbReference>
<accession>A0A150JMG2</accession>
<evidence type="ECO:0000313" key="7">
    <source>
        <dbReference type="EMBL" id="KYC58288.1"/>
    </source>
</evidence>
<feature type="DNA-binding region" description="H-T-H motif" evidence="4">
    <location>
        <begin position="33"/>
        <end position="52"/>
    </location>
</feature>
<evidence type="ECO:0000256" key="1">
    <source>
        <dbReference type="ARBA" id="ARBA00023015"/>
    </source>
</evidence>
<dbReference type="PANTHER" id="PTHR47506:SF1">
    <property type="entry name" value="HTH-TYPE TRANSCRIPTIONAL REGULATOR YJDC"/>
    <property type="match status" value="1"/>
</dbReference>
<evidence type="ECO:0000256" key="4">
    <source>
        <dbReference type="PROSITE-ProRule" id="PRU00335"/>
    </source>
</evidence>
<sequence length="212" mass="24913">MPKVFPEYREEAKNRIIKQSVKFFSEKGYYKTKMAEIAECLGVSKGAIYQYFKSKEELFLEVIKFYVEYTQKDLVAFLNSRPPKDISTDEFFDIMFNIEHSTSFENFKILDKLFPPLDFKLAMSELMTSNPLMKEEMTKYYKDSIKLMADYFENYKINGFIKKDIDSFSLSMGITSIQDGLMAAMQMGIEISEIRKSWKEITKMILKSTLVE</sequence>
<dbReference type="EMBL" id="LNJB01000005">
    <property type="protein sequence ID" value="KYC54934.1"/>
    <property type="molecule type" value="Genomic_DNA"/>
</dbReference>
<dbReference type="EMBL" id="LNJE01000003">
    <property type="protein sequence ID" value="KYC58288.1"/>
    <property type="molecule type" value="Genomic_DNA"/>
</dbReference>
<dbReference type="InterPro" id="IPR009057">
    <property type="entry name" value="Homeodomain-like_sf"/>
</dbReference>
<accession>A0A150JDE4</accession>
<dbReference type="Pfam" id="PF00440">
    <property type="entry name" value="TetR_N"/>
    <property type="match status" value="1"/>
</dbReference>
<proteinExistence type="predicted"/>
<evidence type="ECO:0000256" key="3">
    <source>
        <dbReference type="ARBA" id="ARBA00023163"/>
    </source>
</evidence>
<dbReference type="PROSITE" id="PS50977">
    <property type="entry name" value="HTH_TETR_2"/>
    <property type="match status" value="1"/>
</dbReference>
<evidence type="ECO:0000313" key="8">
    <source>
        <dbReference type="Proteomes" id="UP000092420"/>
    </source>
</evidence>
<gene>
    <name evidence="6" type="ORF">AN188_00560</name>
    <name evidence="7" type="ORF">APG09_00306</name>
</gene>
<dbReference type="Gene3D" id="1.10.357.10">
    <property type="entry name" value="Tetracycline Repressor, domain 2"/>
    <property type="match status" value="1"/>
</dbReference>
<accession>A0A150JGX8</accession>
<organism evidence="6 8">
    <name type="scientific">Candidatus Methanofastidiosum methylothiophilum</name>
    <dbReference type="NCBI Taxonomy" id="1705564"/>
    <lineage>
        <taxon>Archaea</taxon>
        <taxon>Methanobacteriati</taxon>
        <taxon>Methanobacteriota</taxon>
        <taxon>Stenosarchaea group</taxon>
        <taxon>Candidatus Methanofastidiosia</taxon>
        <taxon>Candidatus Methanofastidiosales</taxon>
        <taxon>Candidatus Methanofastidiosaceae</taxon>
        <taxon>Candidatus Methanofastidiosum</taxon>
    </lineage>
</organism>